<dbReference type="KEGG" id="wei:EQG49_00350"/>
<name>A0A4V1AIC3_9LACO</name>
<evidence type="ECO:0000313" key="2">
    <source>
        <dbReference type="Proteomes" id="UP000292886"/>
    </source>
</evidence>
<proteinExistence type="predicted"/>
<dbReference type="AlphaFoldDB" id="A0A4V1AIC3"/>
<accession>A0A4V1AIC3</accession>
<dbReference type="EMBL" id="CP037940">
    <property type="protein sequence ID" value="QBO35005.1"/>
    <property type="molecule type" value="Genomic_DNA"/>
</dbReference>
<sequence length="90" mass="10527">MYILLDGRREYILDESVSKAKILRGLQSEYPSTLPKGIHKKHTSELLPLAMRIEHVGDYQLHVIKERMNKESKLYWEVVQEMVLEKMGAS</sequence>
<organism evidence="1 2">
    <name type="scientific">Periweissella cryptocerci</name>
    <dbReference type="NCBI Taxonomy" id="2506420"/>
    <lineage>
        <taxon>Bacteria</taxon>
        <taxon>Bacillati</taxon>
        <taxon>Bacillota</taxon>
        <taxon>Bacilli</taxon>
        <taxon>Lactobacillales</taxon>
        <taxon>Lactobacillaceae</taxon>
        <taxon>Periweissella</taxon>
    </lineage>
</organism>
<dbReference type="Proteomes" id="UP000292886">
    <property type="component" value="Chromosome"/>
</dbReference>
<dbReference type="RefSeq" id="WP_133362085.1">
    <property type="nucleotide sequence ID" value="NZ_CP037940.1"/>
</dbReference>
<gene>
    <name evidence="1" type="ORF">EQG49_00350</name>
</gene>
<protein>
    <submittedName>
        <fullName evidence="1">Uncharacterized protein</fullName>
    </submittedName>
</protein>
<reference evidence="2" key="1">
    <citation type="submission" date="2019-03" db="EMBL/GenBank/DDBJ databases">
        <title>Weissella sp. 26KH-42 Genome sequencing.</title>
        <authorList>
            <person name="Heo J."/>
            <person name="Kim S.-J."/>
            <person name="Kim J.-S."/>
            <person name="Hong S.-B."/>
            <person name="Kwon S.-W."/>
        </authorList>
    </citation>
    <scope>NUCLEOTIDE SEQUENCE [LARGE SCALE GENOMIC DNA]</scope>
    <source>
        <strain evidence="2">26KH-42</strain>
    </source>
</reference>
<keyword evidence="2" id="KW-1185">Reference proteome</keyword>
<evidence type="ECO:0000313" key="1">
    <source>
        <dbReference type="EMBL" id="QBO35005.1"/>
    </source>
</evidence>